<keyword evidence="2" id="KW-1185">Reference proteome</keyword>
<name>A0A916VP82_9RHOB</name>
<evidence type="ECO:0000313" key="1">
    <source>
        <dbReference type="EMBL" id="GGA14749.1"/>
    </source>
</evidence>
<accession>A0A916VP82</accession>
<dbReference type="Gene3D" id="3.30.420.310">
    <property type="entry name" value="2-keto-3-deoxy-galactonokinase, C-terminal domain"/>
    <property type="match status" value="1"/>
</dbReference>
<organism evidence="1 2">
    <name type="scientific">Neptunicoccus cionae</name>
    <dbReference type="NCBI Taxonomy" id="2035344"/>
    <lineage>
        <taxon>Bacteria</taxon>
        <taxon>Pseudomonadati</taxon>
        <taxon>Pseudomonadota</taxon>
        <taxon>Alphaproteobacteria</taxon>
        <taxon>Rhodobacterales</taxon>
        <taxon>Paracoccaceae</taxon>
        <taxon>Neptunicoccus</taxon>
    </lineage>
</organism>
<dbReference type="Pfam" id="PF05035">
    <property type="entry name" value="DGOK"/>
    <property type="match status" value="1"/>
</dbReference>
<reference evidence="1" key="2">
    <citation type="submission" date="2020-09" db="EMBL/GenBank/DDBJ databases">
        <authorList>
            <person name="Sun Q."/>
            <person name="Zhou Y."/>
        </authorList>
    </citation>
    <scope>NUCLEOTIDE SEQUENCE</scope>
    <source>
        <strain evidence="1">CGMCC 1.15880</strain>
    </source>
</reference>
<dbReference type="RefSeq" id="WP_188672486.1">
    <property type="nucleotide sequence ID" value="NZ_BMKA01000002.1"/>
</dbReference>
<proteinExistence type="predicted"/>
<dbReference type="Gene3D" id="3.30.420.300">
    <property type="entry name" value="2-keto-3-deoxy-galactonokinase, substrate binding domain"/>
    <property type="match status" value="1"/>
</dbReference>
<dbReference type="Proteomes" id="UP000628017">
    <property type="component" value="Unassembled WGS sequence"/>
</dbReference>
<reference evidence="1" key="1">
    <citation type="journal article" date="2014" name="Int. J. Syst. Evol. Microbiol.">
        <title>Complete genome sequence of Corynebacterium casei LMG S-19264T (=DSM 44701T), isolated from a smear-ripened cheese.</title>
        <authorList>
            <consortium name="US DOE Joint Genome Institute (JGI-PGF)"/>
            <person name="Walter F."/>
            <person name="Albersmeier A."/>
            <person name="Kalinowski J."/>
            <person name="Ruckert C."/>
        </authorList>
    </citation>
    <scope>NUCLEOTIDE SEQUENCE</scope>
    <source>
        <strain evidence="1">CGMCC 1.15880</strain>
    </source>
</reference>
<protein>
    <submittedName>
        <fullName evidence="1">2-keto-3-deoxy-galactonokinase</fullName>
    </submittedName>
</protein>
<dbReference type="GO" id="GO:0034194">
    <property type="term" value="P:D-galactonate catabolic process"/>
    <property type="evidence" value="ECO:0007669"/>
    <property type="project" value="InterPro"/>
</dbReference>
<sequence>MSLREKTEWIAVDWGLTHLRVWVMGAGENLLAERSADQGMGGLTPEGFEPTLLALIEDFLTDGKTTPVICSGMVGSLGGWAEAPFQPVPCAPQSTASIVSAATRDPRIAVSILPGLSQTAPAPDVMRGEETQIAGFLQSNPKFDGVLVMPGTHSRWVHISAEEVVSFQTFLTGELYALIARQSVLLNAVAIDGWDDAAFEDGVSEAISRPESVAAKLFSLHAAAQLSTPAPEAARARLSGLLIGMELAATRPYWLGQNLTILGAPKIGAIYARALSLQGLQAPVFDAAPLTREGLMAAYDSLTAPAD</sequence>
<dbReference type="InterPro" id="IPR042258">
    <property type="entry name" value="DGOK_N"/>
</dbReference>
<dbReference type="EMBL" id="BMKA01000002">
    <property type="protein sequence ID" value="GGA14749.1"/>
    <property type="molecule type" value="Genomic_DNA"/>
</dbReference>
<dbReference type="InterPro" id="IPR042257">
    <property type="entry name" value="DGOK_C"/>
</dbReference>
<dbReference type="GO" id="GO:0008671">
    <property type="term" value="F:2-dehydro-3-deoxygalactonokinase activity"/>
    <property type="evidence" value="ECO:0007669"/>
    <property type="project" value="InterPro"/>
</dbReference>
<comment type="caution">
    <text evidence="1">The sequence shown here is derived from an EMBL/GenBank/DDBJ whole genome shotgun (WGS) entry which is preliminary data.</text>
</comment>
<dbReference type="InterPro" id="IPR007729">
    <property type="entry name" value="DGOK"/>
</dbReference>
<dbReference type="AlphaFoldDB" id="A0A916VP82"/>
<evidence type="ECO:0000313" key="2">
    <source>
        <dbReference type="Proteomes" id="UP000628017"/>
    </source>
</evidence>
<gene>
    <name evidence="1" type="ORF">GCM10011498_13740</name>
</gene>